<feature type="transmembrane region" description="Helical" evidence="2">
    <location>
        <begin position="81"/>
        <end position="100"/>
    </location>
</feature>
<dbReference type="Proteomes" id="UP001595751">
    <property type="component" value="Unassembled WGS sequence"/>
</dbReference>
<evidence type="ECO:0008006" key="5">
    <source>
        <dbReference type="Google" id="ProtNLM"/>
    </source>
</evidence>
<feature type="transmembrane region" description="Helical" evidence="2">
    <location>
        <begin position="49"/>
        <end position="69"/>
    </location>
</feature>
<proteinExistence type="predicted"/>
<gene>
    <name evidence="3" type="ORF">ACFORJ_11825</name>
</gene>
<feature type="transmembrane region" description="Helical" evidence="2">
    <location>
        <begin position="131"/>
        <end position="149"/>
    </location>
</feature>
<feature type="transmembrane region" description="Helical" evidence="2">
    <location>
        <begin position="12"/>
        <end position="29"/>
    </location>
</feature>
<feature type="transmembrane region" description="Helical" evidence="2">
    <location>
        <begin position="466"/>
        <end position="482"/>
    </location>
</feature>
<dbReference type="SUPFAM" id="SSF55874">
    <property type="entry name" value="ATPase domain of HSP90 chaperone/DNA topoisomerase II/histidine kinase"/>
    <property type="match status" value="1"/>
</dbReference>
<accession>A0ABV7ZU16</accession>
<name>A0ABV7ZU16_9CORY</name>
<feature type="transmembrane region" description="Helical" evidence="2">
    <location>
        <begin position="542"/>
        <end position="568"/>
    </location>
</feature>
<sequence length="763" mass="81423">MRSRRSDSTLETGMLRAATLAMACAWPLWQLERVLFNYPGTEWLRHWFPTVTVLVFAVPNLLMFVAWLIGRRDTMILANRIAGLSVPMAMLLVMIGIAQGDAGSQSAIWFTGFVGVPAVAFALTVPLQVGIPWFVFTVGGVTLANAVLQGRSQWDELAGDVGFALINTFAFIVFAAAAMRVSRVTDAFEARASGDHARAARMRARNKEMTRFTAHVHDHVLSELAAIAAGMKPSGTADLRFGSGLKGNGAIDVDEFIAMIAECVHRETPDCEVIVEKRGPTGAVDYPEQLIANLLPSLAEVARNSGEHAGPDALRRCELEVGGSELRVTYSDDGPGFCLDDVDDTRAGLRISVLGRMASVEGGSAVVRSAPGEGTEVTLHWAGDNPSAPQAPLPAGADDEPITSILGMDIVYSWQFGSGIVAVMALINFSGGNFLGWAELSSLALVAVGVALLMPGKGPRLPRARTAGLVVVAAILAGVGQWQEVVQTVWNWDRFIFLDMVALLASLVAIRGRPGGAGLMILSAATVVEVLRRTGASPAPDLTFLTVFLFSILVAAAALVNIGVRYFLRRLPEARADQMDAAAAAAAAREQKERRRENLAWLEHEIRPVIDAARVLDPATDRLRLRARLTELGLRDVLRSPLLDVPALRAAIWDARSRGVEVRLLDDRTSSRVNGEDGAVSFGEATSPEDSASAEDAASPESADDVDAPRAVVANLGQMIGALDRSEAGESVTIRLSPPHRDVFATISDASGVVRLAADGTRL</sequence>
<feature type="transmembrane region" description="Helical" evidence="2">
    <location>
        <begin position="435"/>
        <end position="454"/>
    </location>
</feature>
<evidence type="ECO:0000256" key="2">
    <source>
        <dbReference type="SAM" id="Phobius"/>
    </source>
</evidence>
<evidence type="ECO:0000256" key="1">
    <source>
        <dbReference type="SAM" id="MobiDB-lite"/>
    </source>
</evidence>
<evidence type="ECO:0000313" key="4">
    <source>
        <dbReference type="Proteomes" id="UP001595751"/>
    </source>
</evidence>
<dbReference type="RefSeq" id="WP_290287865.1">
    <property type="nucleotide sequence ID" value="NZ_CP047211.1"/>
</dbReference>
<organism evidence="3 4">
    <name type="scientific">Corynebacterium hansenii</name>
    <dbReference type="NCBI Taxonomy" id="394964"/>
    <lineage>
        <taxon>Bacteria</taxon>
        <taxon>Bacillati</taxon>
        <taxon>Actinomycetota</taxon>
        <taxon>Actinomycetes</taxon>
        <taxon>Mycobacteriales</taxon>
        <taxon>Corynebacteriaceae</taxon>
        <taxon>Corynebacterium</taxon>
    </lineage>
</organism>
<keyword evidence="2" id="KW-1133">Transmembrane helix</keyword>
<feature type="compositionally biased region" description="Low complexity" evidence="1">
    <location>
        <begin position="684"/>
        <end position="701"/>
    </location>
</feature>
<keyword evidence="4" id="KW-1185">Reference proteome</keyword>
<dbReference type="EMBL" id="JBHRZN010000004">
    <property type="protein sequence ID" value="MFC3850846.1"/>
    <property type="molecule type" value="Genomic_DNA"/>
</dbReference>
<keyword evidence="2" id="KW-0812">Transmembrane</keyword>
<reference evidence="4" key="1">
    <citation type="journal article" date="2019" name="Int. J. Syst. Evol. Microbiol.">
        <title>The Global Catalogue of Microorganisms (GCM) 10K type strain sequencing project: providing services to taxonomists for standard genome sequencing and annotation.</title>
        <authorList>
            <consortium name="The Broad Institute Genomics Platform"/>
            <consortium name="The Broad Institute Genome Sequencing Center for Infectious Disease"/>
            <person name="Wu L."/>
            <person name="Ma J."/>
        </authorList>
    </citation>
    <scope>NUCLEOTIDE SEQUENCE [LARGE SCALE GENOMIC DNA]</scope>
    <source>
        <strain evidence="4">CCUG 53252</strain>
    </source>
</reference>
<feature type="transmembrane region" description="Helical" evidence="2">
    <location>
        <begin position="161"/>
        <end position="181"/>
    </location>
</feature>
<dbReference type="InterPro" id="IPR036890">
    <property type="entry name" value="HATPase_C_sf"/>
</dbReference>
<comment type="caution">
    <text evidence="3">The sequence shown here is derived from an EMBL/GenBank/DDBJ whole genome shotgun (WGS) entry which is preliminary data.</text>
</comment>
<feature type="transmembrane region" description="Helical" evidence="2">
    <location>
        <begin position="410"/>
        <end position="429"/>
    </location>
</feature>
<keyword evidence="2" id="KW-0472">Membrane</keyword>
<protein>
    <recommendedName>
        <fullName evidence="5">Signal transduction histidine kinase</fullName>
    </recommendedName>
</protein>
<evidence type="ECO:0000313" key="3">
    <source>
        <dbReference type="EMBL" id="MFC3850846.1"/>
    </source>
</evidence>
<dbReference type="Gene3D" id="3.30.565.10">
    <property type="entry name" value="Histidine kinase-like ATPase, C-terminal domain"/>
    <property type="match status" value="1"/>
</dbReference>
<feature type="transmembrane region" description="Helical" evidence="2">
    <location>
        <begin position="106"/>
        <end position="124"/>
    </location>
</feature>
<feature type="region of interest" description="Disordered" evidence="1">
    <location>
        <begin position="675"/>
        <end position="708"/>
    </location>
</feature>